<comment type="caution">
    <text evidence="3">The sequence shown here is derived from an EMBL/GenBank/DDBJ whole genome shotgun (WGS) entry which is preliminary data.</text>
</comment>
<gene>
    <name evidence="3" type="primary">spmA</name>
    <name evidence="3" type="ORF">CAGA_01320</name>
</gene>
<evidence type="ECO:0000256" key="1">
    <source>
        <dbReference type="SAM" id="Phobius"/>
    </source>
</evidence>
<feature type="domain" description="Nucleoside transporter/FeoB GTPase Gate" evidence="2">
    <location>
        <begin position="46"/>
        <end position="156"/>
    </location>
</feature>
<dbReference type="EMBL" id="SRMQ01000001">
    <property type="protein sequence ID" value="TGJ77737.1"/>
    <property type="molecule type" value="Genomic_DNA"/>
</dbReference>
<protein>
    <submittedName>
        <fullName evidence="3">Spore maturation protein A</fullName>
    </submittedName>
</protein>
<dbReference type="AlphaFoldDB" id="A0A4Z0Y4D2"/>
<proteinExistence type="predicted"/>
<feature type="transmembrane region" description="Helical" evidence="1">
    <location>
        <begin position="32"/>
        <end position="54"/>
    </location>
</feature>
<keyword evidence="1" id="KW-0472">Membrane</keyword>
<feature type="transmembrane region" description="Helical" evidence="1">
    <location>
        <begin position="7"/>
        <end position="26"/>
    </location>
</feature>
<name>A0A4Z0Y4D2_9FIRM</name>
<feature type="transmembrane region" description="Helical" evidence="1">
    <location>
        <begin position="134"/>
        <end position="155"/>
    </location>
</feature>
<evidence type="ECO:0000313" key="3">
    <source>
        <dbReference type="EMBL" id="TGJ77737.1"/>
    </source>
</evidence>
<organism evidence="3 4">
    <name type="scientific">Caproiciproducens galactitolivorans</name>
    <dbReference type="NCBI Taxonomy" id="642589"/>
    <lineage>
        <taxon>Bacteria</taxon>
        <taxon>Bacillati</taxon>
        <taxon>Bacillota</taxon>
        <taxon>Clostridia</taxon>
        <taxon>Eubacteriales</taxon>
        <taxon>Acutalibacteraceae</taxon>
        <taxon>Caproiciproducens</taxon>
    </lineage>
</organism>
<keyword evidence="1" id="KW-1133">Transmembrane helix</keyword>
<evidence type="ECO:0000259" key="2">
    <source>
        <dbReference type="Pfam" id="PF07670"/>
    </source>
</evidence>
<keyword evidence="4" id="KW-1185">Reference proteome</keyword>
<feature type="transmembrane region" description="Helical" evidence="1">
    <location>
        <begin position="167"/>
        <end position="189"/>
    </location>
</feature>
<dbReference type="Pfam" id="PF07670">
    <property type="entry name" value="Gate"/>
    <property type="match status" value="1"/>
</dbReference>
<reference evidence="3 4" key="1">
    <citation type="submission" date="2019-04" db="EMBL/GenBank/DDBJ databases">
        <authorList>
            <person name="Poehlein A."/>
            <person name="Bengelsdorf F.R."/>
            <person name="Duerre P."/>
            <person name="Daniel R."/>
        </authorList>
    </citation>
    <scope>NUCLEOTIDE SEQUENCE [LARGE SCALE GENOMIC DNA]</scope>
    <source>
        <strain evidence="3 4">BS-1</strain>
    </source>
</reference>
<dbReference type="Proteomes" id="UP000297714">
    <property type="component" value="Unassembled WGS sequence"/>
</dbReference>
<dbReference type="RefSeq" id="WP_243112891.1">
    <property type="nucleotide sequence ID" value="NZ_JAJUFJ010000019.1"/>
</dbReference>
<keyword evidence="1" id="KW-0812">Transmembrane</keyword>
<dbReference type="InterPro" id="IPR011642">
    <property type="entry name" value="Gate_dom"/>
</dbReference>
<evidence type="ECO:0000313" key="4">
    <source>
        <dbReference type="Proteomes" id="UP000297714"/>
    </source>
</evidence>
<sequence>MSALLNYIWAGLIIISIICAVVTGRVPQLSAAVMSGASGAVELIIAMTGMMCAWTGLMKIADEGGITRILSKLLRPVMRRLFPDCEEESPAIKAICMNITANFLGLGNAATPMGIAAMKELAKRNPTQTADNSMAMFVVINAASIQLIPTFMGTLRAKYGSPAPFDILPAVWLTSVCALVVGITVAKLLEGRSSG</sequence>
<accession>A0A4Z0Y4D2</accession>